<sequence length="912" mass="100308">MFGVDPRLAANDTALFCEATYYQQEVHATIALPSKAVISTSPAGEKIPLPSDMFNISSFEWAMASGMEQVPTRGEYPTSSFPSQKSRLLDMPLNLDYIPKMAPFAIATLPRPAEDYLAPDVLRRSYESAYRLLFSRQLVDILQDRHDQATAPPGRLEFITQAVVIIPAFAYAALVLLGLISMTTFGVLLGISRRPNQLLSDPATLGSLMDLVSADQNTSDAFATVDSEPSDGLRDKMKDQEFALLPVADADHPVVKIRHCAPPNLYADSADTAQRTDKEQCKAGIRPLEMKVIIGSMFLFVQLSAVVTFVVLYILSHNSSGLKLPSESTFVRQLVENYIPIALATLIEPFWIVLNRLLSLLQPFEELRKANVPASRSIEVDYSSLPPQLLLVRAFSARHYVLGTVCMMALLANVLAVALSGLMNERTMIVASESQLQTSYDSVLLSSINGTGTPLNGVLDDNSDGSMTVDPFYRKMSNLTAETPLPAWADDERAYLPARLSALNQSSNFRLTTPGFGAQLNCQVLTTEGVPRYNMKYSDDASELDLETTLVNDSGAVVNCSNYRNWGRAFSTFNLNTLRDPQPGHMALELNSMLTSRNTTTEHDLFCRQNLVAGWLRADWRLKSGETMPGSSLAAWPKMDLLSLNATMLLCRPTLVASKAKIRVDSSGRVLEATPEGMTSPGDVTVPSVLGLLAQANRYLIDSGATWHNDSFPSDYNNYLMVKQFPNAKESLNASLPIPTPSQVVGNFAKVYQQLFAIFIATNFQNIFTPNSGKVAPISTQVLTPETRIVFSTPAFIIVQTILGLYMITTIWFYARRPWRVLPRLPSTIASNIAYFAASRALVDLSRRNAEDAKDLRQSWTWSYGTFLGVDGKAHVGIERDPYVLAPDEDGLSSYSEEGLGIFPPGRDIGVS</sequence>
<dbReference type="VEuPathDB" id="FungiDB:MYCFIDRAFT_40224"/>
<gene>
    <name evidence="2" type="ORF">MYCFIDRAFT_40224</name>
</gene>
<reference evidence="2 3" key="1">
    <citation type="journal article" date="2012" name="PLoS Pathog.">
        <title>Diverse lifestyles and strategies of plant pathogenesis encoded in the genomes of eighteen Dothideomycetes fungi.</title>
        <authorList>
            <person name="Ohm R.A."/>
            <person name="Feau N."/>
            <person name="Henrissat B."/>
            <person name="Schoch C.L."/>
            <person name="Horwitz B.A."/>
            <person name="Barry K.W."/>
            <person name="Condon B.J."/>
            <person name="Copeland A.C."/>
            <person name="Dhillon B."/>
            <person name="Glaser F."/>
            <person name="Hesse C.N."/>
            <person name="Kosti I."/>
            <person name="LaButti K."/>
            <person name="Lindquist E.A."/>
            <person name="Lucas S."/>
            <person name="Salamov A.A."/>
            <person name="Bradshaw R.E."/>
            <person name="Ciuffetti L."/>
            <person name="Hamelin R.C."/>
            <person name="Kema G.H.J."/>
            <person name="Lawrence C."/>
            <person name="Scott J.A."/>
            <person name="Spatafora J.W."/>
            <person name="Turgeon B.G."/>
            <person name="de Wit P.J.G.M."/>
            <person name="Zhong S."/>
            <person name="Goodwin S.B."/>
            <person name="Grigoriev I.V."/>
        </authorList>
    </citation>
    <scope>NUCLEOTIDE SEQUENCE [LARGE SCALE GENOMIC DNA]</scope>
    <source>
        <strain evidence="2 3">CIRAD86</strain>
    </source>
</reference>
<keyword evidence="1" id="KW-0812">Transmembrane</keyword>
<feature type="transmembrane region" description="Helical" evidence="1">
    <location>
        <begin position="400"/>
        <end position="423"/>
    </location>
</feature>
<evidence type="ECO:0000256" key="1">
    <source>
        <dbReference type="SAM" id="Phobius"/>
    </source>
</evidence>
<dbReference type="HOGENOM" id="CLU_007916_0_0_1"/>
<dbReference type="PANTHER" id="PTHR37544:SF3">
    <property type="entry name" value="SPRAY"/>
    <property type="match status" value="1"/>
</dbReference>
<dbReference type="OrthoDB" id="3248909at2759"/>
<proteinExistence type="predicted"/>
<dbReference type="Pfam" id="PF11915">
    <property type="entry name" value="DUF3433"/>
    <property type="match status" value="1"/>
</dbReference>
<evidence type="ECO:0000313" key="2">
    <source>
        <dbReference type="EMBL" id="EME82433.1"/>
    </source>
</evidence>
<dbReference type="PANTHER" id="PTHR37544">
    <property type="entry name" value="SPRAY-RELATED"/>
    <property type="match status" value="1"/>
</dbReference>
<evidence type="ECO:0000313" key="3">
    <source>
        <dbReference type="Proteomes" id="UP000016932"/>
    </source>
</evidence>
<dbReference type="RefSeq" id="XP_007926983.1">
    <property type="nucleotide sequence ID" value="XM_007928792.1"/>
</dbReference>
<dbReference type="eggNOG" id="ENOG502RXBF">
    <property type="taxonomic scope" value="Eukaryota"/>
</dbReference>
<keyword evidence="1" id="KW-0472">Membrane</keyword>
<dbReference type="KEGG" id="pfj:MYCFIDRAFT_40224"/>
<accession>M3AZ22</accession>
<feature type="transmembrane region" description="Helical" evidence="1">
    <location>
        <begin position="292"/>
        <end position="315"/>
    </location>
</feature>
<dbReference type="GeneID" id="19339331"/>
<organism evidence="2 3">
    <name type="scientific">Pseudocercospora fijiensis (strain CIRAD86)</name>
    <name type="common">Black leaf streak disease fungus</name>
    <name type="synonym">Mycosphaerella fijiensis</name>
    <dbReference type="NCBI Taxonomy" id="383855"/>
    <lineage>
        <taxon>Eukaryota</taxon>
        <taxon>Fungi</taxon>
        <taxon>Dikarya</taxon>
        <taxon>Ascomycota</taxon>
        <taxon>Pezizomycotina</taxon>
        <taxon>Dothideomycetes</taxon>
        <taxon>Dothideomycetidae</taxon>
        <taxon>Mycosphaerellales</taxon>
        <taxon>Mycosphaerellaceae</taxon>
        <taxon>Pseudocercospora</taxon>
    </lineage>
</organism>
<dbReference type="AlphaFoldDB" id="M3AZ22"/>
<dbReference type="EMBL" id="KB446559">
    <property type="protein sequence ID" value="EME82433.1"/>
    <property type="molecule type" value="Genomic_DNA"/>
</dbReference>
<name>M3AZ22_PSEFD</name>
<keyword evidence="1" id="KW-1133">Transmembrane helix</keyword>
<feature type="transmembrane region" description="Helical" evidence="1">
    <location>
        <begin position="168"/>
        <end position="191"/>
    </location>
</feature>
<dbReference type="InterPro" id="IPR021840">
    <property type="entry name" value="DUF3433"/>
</dbReference>
<feature type="transmembrane region" description="Helical" evidence="1">
    <location>
        <begin position="338"/>
        <end position="358"/>
    </location>
</feature>
<protein>
    <submittedName>
        <fullName evidence="2">Uncharacterized protein</fullName>
    </submittedName>
</protein>
<dbReference type="Proteomes" id="UP000016932">
    <property type="component" value="Unassembled WGS sequence"/>
</dbReference>
<keyword evidence="3" id="KW-1185">Reference proteome</keyword>
<feature type="transmembrane region" description="Helical" evidence="1">
    <location>
        <begin position="795"/>
        <end position="815"/>
    </location>
</feature>